<feature type="region of interest" description="Disordered" evidence="1">
    <location>
        <begin position="164"/>
        <end position="210"/>
    </location>
</feature>
<evidence type="ECO:0000313" key="2">
    <source>
        <dbReference type="EMBL" id="KAK5082888.1"/>
    </source>
</evidence>
<comment type="caution">
    <text evidence="2">The sequence shown here is derived from an EMBL/GenBank/DDBJ whole genome shotgun (WGS) entry which is preliminary data.</text>
</comment>
<reference evidence="2 3" key="1">
    <citation type="submission" date="2023-08" db="EMBL/GenBank/DDBJ databases">
        <title>Black Yeasts Isolated from many extreme environments.</title>
        <authorList>
            <person name="Coleine C."/>
            <person name="Stajich J.E."/>
            <person name="Selbmann L."/>
        </authorList>
    </citation>
    <scope>NUCLEOTIDE SEQUENCE [LARGE SCALE GENOMIC DNA]</scope>
    <source>
        <strain evidence="2 3">CCFEE 5910</strain>
    </source>
</reference>
<feature type="compositionally biased region" description="Low complexity" evidence="1">
    <location>
        <begin position="59"/>
        <end position="69"/>
    </location>
</feature>
<dbReference type="AlphaFoldDB" id="A0AAN7SVS3"/>
<feature type="compositionally biased region" description="Polar residues" evidence="1">
    <location>
        <begin position="47"/>
        <end position="58"/>
    </location>
</feature>
<organism evidence="2 3">
    <name type="scientific">Lithohypha guttulata</name>
    <dbReference type="NCBI Taxonomy" id="1690604"/>
    <lineage>
        <taxon>Eukaryota</taxon>
        <taxon>Fungi</taxon>
        <taxon>Dikarya</taxon>
        <taxon>Ascomycota</taxon>
        <taxon>Pezizomycotina</taxon>
        <taxon>Eurotiomycetes</taxon>
        <taxon>Chaetothyriomycetidae</taxon>
        <taxon>Chaetothyriales</taxon>
        <taxon>Trichomeriaceae</taxon>
        <taxon>Lithohypha</taxon>
    </lineage>
</organism>
<dbReference type="EMBL" id="JAVRRJ010000007">
    <property type="protein sequence ID" value="KAK5082888.1"/>
    <property type="molecule type" value="Genomic_DNA"/>
</dbReference>
<evidence type="ECO:0000256" key="1">
    <source>
        <dbReference type="SAM" id="MobiDB-lite"/>
    </source>
</evidence>
<feature type="region of interest" description="Disordered" evidence="1">
    <location>
        <begin position="1"/>
        <end position="103"/>
    </location>
</feature>
<protein>
    <submittedName>
        <fullName evidence="2">Uncharacterized protein</fullName>
    </submittedName>
</protein>
<name>A0AAN7SVS3_9EURO</name>
<sequence length="210" mass="22879">MAAEPQEDQIELTKPMPKPHGSRFQEHTKTVYDGPVSPITGPEIARSGSSTSWNTVDNLSSSPVSPLSVTGMRNTTYQRNGGFHDIPLTPPTHSKSVSKGKARKQSVHGIDLGVARGFMPPNVHNKQDAKDFAKQQGKEMAKQAGHYAAAQIKQNIVDANKKKVGKVQLTQPPKAKTSKSLSIERSEAVPQFLQSPDSRERYTTALPVET</sequence>
<proteinExistence type="predicted"/>
<dbReference type="Proteomes" id="UP001309876">
    <property type="component" value="Unassembled WGS sequence"/>
</dbReference>
<accession>A0AAN7SVS3</accession>
<gene>
    <name evidence="2" type="ORF">LTR05_006769</name>
</gene>
<feature type="compositionally biased region" description="Acidic residues" evidence="1">
    <location>
        <begin position="1"/>
        <end position="10"/>
    </location>
</feature>
<evidence type="ECO:0000313" key="3">
    <source>
        <dbReference type="Proteomes" id="UP001309876"/>
    </source>
</evidence>
<keyword evidence="3" id="KW-1185">Reference proteome</keyword>